<accession>A0ABS4NVE4</accession>
<dbReference type="RefSeq" id="WP_209875393.1">
    <property type="nucleotide sequence ID" value="NZ_JAGGLV010000011.1"/>
</dbReference>
<dbReference type="Proteomes" id="UP000773462">
    <property type="component" value="Unassembled WGS sequence"/>
</dbReference>
<proteinExistence type="predicted"/>
<comment type="caution">
    <text evidence="1">The sequence shown here is derived from an EMBL/GenBank/DDBJ whole genome shotgun (WGS) entry which is preliminary data.</text>
</comment>
<reference evidence="1 2" key="1">
    <citation type="submission" date="2021-03" db="EMBL/GenBank/DDBJ databases">
        <title>Genomic Encyclopedia of Type Strains, Phase IV (KMG-IV): sequencing the most valuable type-strain genomes for metagenomic binning, comparative biology and taxonomic classification.</title>
        <authorList>
            <person name="Goeker M."/>
        </authorList>
    </citation>
    <scope>NUCLEOTIDE SEQUENCE [LARGE SCALE GENOMIC DNA]</scope>
    <source>
        <strain evidence="1 2">DSM 101953</strain>
    </source>
</reference>
<protein>
    <recommendedName>
        <fullName evidence="3">GIY-YIG nuclease family protein</fullName>
    </recommendedName>
</protein>
<organism evidence="1 2">
    <name type="scientific">Paenibacillus silagei</name>
    <dbReference type="NCBI Taxonomy" id="1670801"/>
    <lineage>
        <taxon>Bacteria</taxon>
        <taxon>Bacillati</taxon>
        <taxon>Bacillota</taxon>
        <taxon>Bacilli</taxon>
        <taxon>Bacillales</taxon>
        <taxon>Paenibacillaceae</taxon>
        <taxon>Paenibacillus</taxon>
    </lineage>
</organism>
<sequence length="244" mass="27898">MPTPGFDEFELDLELAFKRDLPPFIESVQAAPLSHYNVATIPAKKNGVYLLIQDDRIMYVGKTDSRAGFQSRLSRHATHIQHRKGLDPLSIFFKAIAIPVFKNADLEGMLIQNYGAPWNYSGFGGNDPGRQRDTQEPARFDEQYPIDIDIPLKFVPIGTYSCGELLKILSANLPYTFRFEKRVYQEELAATVNVLVENMTVRDLLALVLENLPEGEWQATVLLGRVILYREQRSYPYYQQLIHS</sequence>
<evidence type="ECO:0008006" key="3">
    <source>
        <dbReference type="Google" id="ProtNLM"/>
    </source>
</evidence>
<gene>
    <name evidence="1" type="ORF">J2Z70_003555</name>
</gene>
<evidence type="ECO:0000313" key="1">
    <source>
        <dbReference type="EMBL" id="MBP2113395.1"/>
    </source>
</evidence>
<dbReference type="EMBL" id="JAGGLV010000011">
    <property type="protein sequence ID" value="MBP2113395.1"/>
    <property type="molecule type" value="Genomic_DNA"/>
</dbReference>
<evidence type="ECO:0000313" key="2">
    <source>
        <dbReference type="Proteomes" id="UP000773462"/>
    </source>
</evidence>
<name>A0ABS4NVE4_9BACL</name>
<keyword evidence="2" id="KW-1185">Reference proteome</keyword>